<reference evidence="12" key="1">
    <citation type="journal article" date="2019" name="Int. J. Syst. Evol. Microbiol.">
        <title>The Global Catalogue of Microorganisms (GCM) 10K type strain sequencing project: providing services to taxonomists for standard genome sequencing and annotation.</title>
        <authorList>
            <consortium name="The Broad Institute Genomics Platform"/>
            <consortium name="The Broad Institute Genome Sequencing Center for Infectious Disease"/>
            <person name="Wu L."/>
            <person name="Ma J."/>
        </authorList>
    </citation>
    <scope>NUCLEOTIDE SEQUENCE [LARGE SCALE GENOMIC DNA]</scope>
    <source>
        <strain evidence="12">JCM 17664</strain>
    </source>
</reference>
<keyword evidence="4" id="KW-0548">Nucleotidyltransferase</keyword>
<comment type="caution">
    <text evidence="11">The sequence shown here is derived from an EMBL/GenBank/DDBJ whole genome shotgun (WGS) entry which is preliminary data.</text>
</comment>
<dbReference type="PANTHER" id="PTHR33571">
    <property type="entry name" value="SSL8005 PROTEIN"/>
    <property type="match status" value="1"/>
</dbReference>
<comment type="similarity">
    <text evidence="9">Belongs to the MntA antitoxin family.</text>
</comment>
<keyword evidence="5" id="KW-0479">Metal-binding</keyword>
<evidence type="ECO:0000313" key="11">
    <source>
        <dbReference type="EMBL" id="GAA4317387.1"/>
    </source>
</evidence>
<evidence type="ECO:0000256" key="9">
    <source>
        <dbReference type="ARBA" id="ARBA00038276"/>
    </source>
</evidence>
<evidence type="ECO:0000256" key="5">
    <source>
        <dbReference type="ARBA" id="ARBA00022723"/>
    </source>
</evidence>
<evidence type="ECO:0000256" key="1">
    <source>
        <dbReference type="ARBA" id="ARBA00001946"/>
    </source>
</evidence>
<dbReference type="RefSeq" id="WP_344980687.1">
    <property type="nucleotide sequence ID" value="NZ_BAABFN010000020.1"/>
</dbReference>
<dbReference type="EMBL" id="BAABFN010000020">
    <property type="protein sequence ID" value="GAA4317387.1"/>
    <property type="molecule type" value="Genomic_DNA"/>
</dbReference>
<keyword evidence="3" id="KW-0808">Transferase</keyword>
<evidence type="ECO:0000256" key="7">
    <source>
        <dbReference type="ARBA" id="ARBA00022840"/>
    </source>
</evidence>
<protein>
    <submittedName>
        <fullName evidence="11">Nucleotidyltransferase</fullName>
    </submittedName>
</protein>
<evidence type="ECO:0000259" key="10">
    <source>
        <dbReference type="Pfam" id="PF01909"/>
    </source>
</evidence>
<keyword evidence="12" id="KW-1185">Reference proteome</keyword>
<dbReference type="InterPro" id="IPR052038">
    <property type="entry name" value="Type-VII_TA_antitoxin"/>
</dbReference>
<evidence type="ECO:0000256" key="6">
    <source>
        <dbReference type="ARBA" id="ARBA00022741"/>
    </source>
</evidence>
<evidence type="ECO:0000256" key="3">
    <source>
        <dbReference type="ARBA" id="ARBA00022679"/>
    </source>
</evidence>
<evidence type="ECO:0000256" key="8">
    <source>
        <dbReference type="ARBA" id="ARBA00022842"/>
    </source>
</evidence>
<keyword evidence="2" id="KW-1277">Toxin-antitoxin system</keyword>
<evidence type="ECO:0000256" key="2">
    <source>
        <dbReference type="ARBA" id="ARBA00022649"/>
    </source>
</evidence>
<keyword evidence="6" id="KW-0547">Nucleotide-binding</keyword>
<gene>
    <name evidence="11" type="ORF">GCM10023143_29430</name>
</gene>
<accession>A0ABP8G4W6</accession>
<evidence type="ECO:0000313" key="12">
    <source>
        <dbReference type="Proteomes" id="UP001501207"/>
    </source>
</evidence>
<keyword evidence="7" id="KW-0067">ATP-binding</keyword>
<dbReference type="Gene3D" id="3.30.460.10">
    <property type="entry name" value="Beta Polymerase, domain 2"/>
    <property type="match status" value="1"/>
</dbReference>
<dbReference type="Proteomes" id="UP001501207">
    <property type="component" value="Unassembled WGS sequence"/>
</dbReference>
<proteinExistence type="inferred from homology"/>
<comment type="cofactor">
    <cofactor evidence="1">
        <name>Mg(2+)</name>
        <dbReference type="ChEBI" id="CHEBI:18420"/>
    </cofactor>
</comment>
<dbReference type="SUPFAM" id="SSF81301">
    <property type="entry name" value="Nucleotidyltransferase"/>
    <property type="match status" value="1"/>
</dbReference>
<dbReference type="CDD" id="cd05403">
    <property type="entry name" value="NT_KNTase_like"/>
    <property type="match status" value="1"/>
</dbReference>
<evidence type="ECO:0000256" key="4">
    <source>
        <dbReference type="ARBA" id="ARBA00022695"/>
    </source>
</evidence>
<dbReference type="PANTHER" id="PTHR33571:SF14">
    <property type="entry name" value="PROTEIN ADENYLYLTRANSFERASE MJ0435-RELATED"/>
    <property type="match status" value="1"/>
</dbReference>
<dbReference type="Pfam" id="PF01909">
    <property type="entry name" value="NTP_transf_2"/>
    <property type="match status" value="1"/>
</dbReference>
<dbReference type="InterPro" id="IPR002934">
    <property type="entry name" value="Polymerase_NTP_transf_dom"/>
</dbReference>
<dbReference type="InterPro" id="IPR043519">
    <property type="entry name" value="NT_sf"/>
</dbReference>
<name>A0ABP8G4W6_9BACT</name>
<feature type="domain" description="Polymerase nucleotidyl transferase" evidence="10">
    <location>
        <begin position="18"/>
        <end position="97"/>
    </location>
</feature>
<organism evidence="11 12">
    <name type="scientific">Compostibacter hankyongensis</name>
    <dbReference type="NCBI Taxonomy" id="1007089"/>
    <lineage>
        <taxon>Bacteria</taxon>
        <taxon>Pseudomonadati</taxon>
        <taxon>Bacteroidota</taxon>
        <taxon>Chitinophagia</taxon>
        <taxon>Chitinophagales</taxon>
        <taxon>Chitinophagaceae</taxon>
        <taxon>Compostibacter</taxon>
    </lineage>
</organism>
<sequence>MRDQVINKEIILNTLHRQRKELEKYGVQRIGLFGSFVRGDDTQESDIDLLVDFNKQQKNLRNLVYLGDFLEGLFDRKVDLVTPQGLSKYIGPHILKEVQYAAFHA</sequence>
<keyword evidence="8" id="KW-0460">Magnesium</keyword>